<accession>A0A430FSM2</accession>
<keyword evidence="2" id="KW-1185">Reference proteome</keyword>
<reference evidence="1 2" key="1">
    <citation type="submission" date="2018-09" db="EMBL/GenBank/DDBJ databases">
        <title>Characterization of the phylogenetic diversity of five novel species belonging to the genus Bifidobacterium.</title>
        <authorList>
            <person name="Lugli G.A."/>
            <person name="Duranti S."/>
            <person name="Milani C."/>
        </authorList>
    </citation>
    <scope>NUCLEOTIDE SEQUENCE [LARGE SCALE GENOMIC DNA]</scope>
    <source>
        <strain evidence="1 2">2036B</strain>
    </source>
</reference>
<sequence length="80" mass="8721">MANNHWRCTTKAMSSTICATSGAIKAKRCIDCKRAAEEDILVCEVARRDGEVSRGDEETSGEETLCDDACLDTCRCKACL</sequence>
<dbReference type="Proteomes" id="UP000287609">
    <property type="component" value="Unassembled WGS sequence"/>
</dbReference>
<organism evidence="1 2">
    <name type="scientific">Bifidobacterium dolichotidis</name>
    <dbReference type="NCBI Taxonomy" id="2306976"/>
    <lineage>
        <taxon>Bacteria</taxon>
        <taxon>Bacillati</taxon>
        <taxon>Actinomycetota</taxon>
        <taxon>Actinomycetes</taxon>
        <taxon>Bifidobacteriales</taxon>
        <taxon>Bifidobacteriaceae</taxon>
        <taxon>Bifidobacterium</taxon>
    </lineage>
</organism>
<comment type="caution">
    <text evidence="1">The sequence shown here is derived from an EMBL/GenBank/DDBJ whole genome shotgun (WGS) entry which is preliminary data.</text>
</comment>
<dbReference type="EMBL" id="QXGM01000001">
    <property type="protein sequence ID" value="RSX55868.1"/>
    <property type="molecule type" value="Genomic_DNA"/>
</dbReference>
<evidence type="ECO:0000313" key="1">
    <source>
        <dbReference type="EMBL" id="RSX55868.1"/>
    </source>
</evidence>
<gene>
    <name evidence="1" type="ORF">D2E26_0431</name>
</gene>
<proteinExistence type="predicted"/>
<name>A0A430FSM2_9BIFI</name>
<evidence type="ECO:0000313" key="2">
    <source>
        <dbReference type="Proteomes" id="UP000287609"/>
    </source>
</evidence>
<protein>
    <submittedName>
        <fullName evidence="1">Uncharacterized protein</fullName>
    </submittedName>
</protein>
<dbReference type="AlphaFoldDB" id="A0A430FSM2"/>